<keyword evidence="3" id="KW-1185">Reference proteome</keyword>
<keyword evidence="1" id="KW-0472">Membrane</keyword>
<evidence type="ECO:0000313" key="3">
    <source>
        <dbReference type="Proteomes" id="UP001530400"/>
    </source>
</evidence>
<protein>
    <submittedName>
        <fullName evidence="2">Uncharacterized protein</fullName>
    </submittedName>
</protein>
<dbReference type="InterPro" id="IPR010530">
    <property type="entry name" value="B12D"/>
</dbReference>
<name>A0ABD3ND29_9STRA</name>
<evidence type="ECO:0000313" key="2">
    <source>
        <dbReference type="EMBL" id="KAL3773944.1"/>
    </source>
</evidence>
<accession>A0ABD3ND29</accession>
<dbReference type="AlphaFoldDB" id="A0ABD3ND29"/>
<dbReference type="Proteomes" id="UP001530400">
    <property type="component" value="Unassembled WGS sequence"/>
</dbReference>
<dbReference type="Pfam" id="PF06522">
    <property type="entry name" value="B12D"/>
    <property type="match status" value="1"/>
</dbReference>
<evidence type="ECO:0000256" key="1">
    <source>
        <dbReference type="SAM" id="Phobius"/>
    </source>
</evidence>
<keyword evidence="1" id="KW-1133">Transmembrane helix</keyword>
<reference evidence="2 3" key="1">
    <citation type="submission" date="2024-10" db="EMBL/GenBank/DDBJ databases">
        <title>Updated reference genomes for cyclostephanoid diatoms.</title>
        <authorList>
            <person name="Roberts W.R."/>
            <person name="Alverson A.J."/>
        </authorList>
    </citation>
    <scope>NUCLEOTIDE SEQUENCE [LARGE SCALE GENOMIC DNA]</scope>
    <source>
        <strain evidence="2 3">AJA010-31</strain>
    </source>
</reference>
<comment type="caution">
    <text evidence="2">The sequence shown here is derived from an EMBL/GenBank/DDBJ whole genome shotgun (WGS) entry which is preliminary data.</text>
</comment>
<sequence>MNAINALTRNAMKVLPRATAPTRTFAAESRAHLHKDMPKNWAELKNNIWLSDPGAYPVIVVLTFAIGMCGSYMGYCLVAGPDVRITPGRRQQLIRTWE</sequence>
<proteinExistence type="predicted"/>
<gene>
    <name evidence="2" type="ORF">ACHAWO_004552</name>
</gene>
<organism evidence="2 3">
    <name type="scientific">Cyclotella atomus</name>
    <dbReference type="NCBI Taxonomy" id="382360"/>
    <lineage>
        <taxon>Eukaryota</taxon>
        <taxon>Sar</taxon>
        <taxon>Stramenopiles</taxon>
        <taxon>Ochrophyta</taxon>
        <taxon>Bacillariophyta</taxon>
        <taxon>Coscinodiscophyceae</taxon>
        <taxon>Thalassiosirophycidae</taxon>
        <taxon>Stephanodiscales</taxon>
        <taxon>Stephanodiscaceae</taxon>
        <taxon>Cyclotella</taxon>
    </lineage>
</organism>
<feature type="transmembrane region" description="Helical" evidence="1">
    <location>
        <begin position="55"/>
        <end position="80"/>
    </location>
</feature>
<keyword evidence="1" id="KW-0812">Transmembrane</keyword>
<dbReference type="EMBL" id="JALLPJ020001215">
    <property type="protein sequence ID" value="KAL3773944.1"/>
    <property type="molecule type" value="Genomic_DNA"/>
</dbReference>